<feature type="signal peptide" evidence="1">
    <location>
        <begin position="1"/>
        <end position="23"/>
    </location>
</feature>
<dbReference type="PROSITE" id="PS51257">
    <property type="entry name" value="PROKAR_LIPOPROTEIN"/>
    <property type="match status" value="1"/>
</dbReference>
<proteinExistence type="predicted"/>
<evidence type="ECO:0000256" key="1">
    <source>
        <dbReference type="SAM" id="SignalP"/>
    </source>
</evidence>
<keyword evidence="1" id="KW-0732">Signal</keyword>
<dbReference type="EMBL" id="FR824300">
    <property type="protein sequence ID" value="CCA24723.1"/>
    <property type="molecule type" value="Genomic_DNA"/>
</dbReference>
<sequence length="107" mass="12336">MRSIRPANSLAWILACLPHGVYGETLKLKYTWPIPSEDLKRNHLWSNFEKCHSCLLDNAGVNGVSIEAYEEENPQLLINSFPLGFLRVLSRCMDGRFLYKYEAYVVN</sequence>
<protein>
    <submittedName>
        <fullName evidence="2">CHXC18</fullName>
    </submittedName>
</protein>
<accession>F0WTN1</accession>
<dbReference type="AlphaFoldDB" id="F0WTN1"/>
<reference evidence="2" key="2">
    <citation type="submission" date="2011-02" db="EMBL/GenBank/DDBJ databases">
        <authorList>
            <person name="MacLean D."/>
        </authorList>
    </citation>
    <scope>NUCLEOTIDE SEQUENCE</scope>
</reference>
<evidence type="ECO:0000313" key="2">
    <source>
        <dbReference type="EMBL" id="CCA24723.1"/>
    </source>
</evidence>
<reference evidence="2" key="1">
    <citation type="journal article" date="2011" name="PLoS Biol.">
        <title>Gene gain and loss during evolution of obligate parasitism in the white rust pathogen of Arabidopsis thaliana.</title>
        <authorList>
            <person name="Kemen E."/>
            <person name="Gardiner A."/>
            <person name="Schultz-Larsen T."/>
            <person name="Kemen A.C."/>
            <person name="Balmuth A.L."/>
            <person name="Robert-Seilaniantz A."/>
            <person name="Bailey K."/>
            <person name="Holub E."/>
            <person name="Studholme D.J."/>
            <person name="Maclean D."/>
            <person name="Jones J.D."/>
        </authorList>
    </citation>
    <scope>NUCLEOTIDE SEQUENCE</scope>
</reference>
<dbReference type="HOGENOM" id="CLU_2390570_0_0_1"/>
<organism evidence="2">
    <name type="scientific">Albugo laibachii Nc14</name>
    <dbReference type="NCBI Taxonomy" id="890382"/>
    <lineage>
        <taxon>Eukaryota</taxon>
        <taxon>Sar</taxon>
        <taxon>Stramenopiles</taxon>
        <taxon>Oomycota</taxon>
        <taxon>Peronosporomycetes</taxon>
        <taxon>Albuginales</taxon>
        <taxon>Albuginaceae</taxon>
        <taxon>Albugo</taxon>
    </lineage>
</organism>
<feature type="chain" id="PRO_5003263590" evidence="1">
    <location>
        <begin position="24"/>
        <end position="107"/>
    </location>
</feature>
<name>F0WTN1_9STRA</name>
<gene>
    <name evidence="2" type="primary">AlNc14C255G9708</name>
    <name evidence="2" type="ORF">ALNC14_108670</name>
</gene>